<evidence type="ECO:0000313" key="3">
    <source>
        <dbReference type="EnsemblPlants" id="QL07p037073:mrna"/>
    </source>
</evidence>
<evidence type="ECO:0000256" key="1">
    <source>
        <dbReference type="SAM" id="MobiDB-lite"/>
    </source>
</evidence>
<dbReference type="PANTHER" id="PTHR34054">
    <property type="entry name" value="EXPRESSED PROTEIN"/>
    <property type="match status" value="1"/>
</dbReference>
<dbReference type="InParanoid" id="A0A7N2R847"/>
<dbReference type="Gramene" id="QL07p037073:mrna">
    <property type="protein sequence ID" value="QL07p037073:mrna"/>
    <property type="gene ID" value="QL07p037073"/>
</dbReference>
<keyword evidence="4" id="KW-1185">Reference proteome</keyword>
<reference evidence="3 4" key="1">
    <citation type="journal article" date="2016" name="G3 (Bethesda)">
        <title>First Draft Assembly and Annotation of the Genome of a California Endemic Oak Quercus lobata Nee (Fagaceae).</title>
        <authorList>
            <person name="Sork V.L."/>
            <person name="Fitz-Gibbon S.T."/>
            <person name="Puiu D."/>
            <person name="Crepeau M."/>
            <person name="Gugger P.F."/>
            <person name="Sherman R."/>
            <person name="Stevens K."/>
            <person name="Langley C.H."/>
            <person name="Pellegrini M."/>
            <person name="Salzberg S.L."/>
        </authorList>
    </citation>
    <scope>NUCLEOTIDE SEQUENCE [LARGE SCALE GENOMIC DNA]</scope>
    <source>
        <strain evidence="3 4">cv. SW786</strain>
    </source>
</reference>
<feature type="compositionally biased region" description="Pro residues" evidence="1">
    <location>
        <begin position="69"/>
        <end position="88"/>
    </location>
</feature>
<reference evidence="3" key="2">
    <citation type="submission" date="2021-01" db="UniProtKB">
        <authorList>
            <consortium name="EnsemblPlants"/>
        </authorList>
    </citation>
    <scope>IDENTIFICATION</scope>
</reference>
<feature type="region of interest" description="Disordered" evidence="1">
    <location>
        <begin position="66"/>
        <end position="94"/>
    </location>
</feature>
<dbReference type="EnsemblPlants" id="QL07p037073:mrna">
    <property type="protein sequence ID" value="QL07p037073:mrna"/>
    <property type="gene ID" value="QL07p037073"/>
</dbReference>
<evidence type="ECO:0000313" key="4">
    <source>
        <dbReference type="Proteomes" id="UP000594261"/>
    </source>
</evidence>
<sequence length="250" mass="27928">MALHKLGAALIVVFAVTLVALLAEIFCVLRRRRRFRRQNLAGNSFYSPSTKELLYFFCWKNQSRIEPQGTPPPPPPPPPLPNASPPPQSDETTEADDVFKWQELYGSSRLLFTIKEEDREGVDSENCSSSEKAVSTMKEKRAGVDTKSFQAAVMIEVVDEEATTPFSTPCASPPYYTPLASPDRGKVGELYSANIYFYYCFSYKSIAGKQKCVKGLDLYRVCMAVKVMHAKASVNLQAVRCRIVEVCDAM</sequence>
<dbReference type="InterPro" id="IPR045884">
    <property type="entry name" value="At5g59350-like"/>
</dbReference>
<dbReference type="EMBL" id="LRBV02000007">
    <property type="status" value="NOT_ANNOTATED_CDS"/>
    <property type="molecule type" value="Genomic_DNA"/>
</dbReference>
<organism evidence="3 4">
    <name type="scientific">Quercus lobata</name>
    <name type="common">Valley oak</name>
    <dbReference type="NCBI Taxonomy" id="97700"/>
    <lineage>
        <taxon>Eukaryota</taxon>
        <taxon>Viridiplantae</taxon>
        <taxon>Streptophyta</taxon>
        <taxon>Embryophyta</taxon>
        <taxon>Tracheophyta</taxon>
        <taxon>Spermatophyta</taxon>
        <taxon>Magnoliopsida</taxon>
        <taxon>eudicotyledons</taxon>
        <taxon>Gunneridae</taxon>
        <taxon>Pentapetalae</taxon>
        <taxon>rosids</taxon>
        <taxon>fabids</taxon>
        <taxon>Fagales</taxon>
        <taxon>Fagaceae</taxon>
        <taxon>Quercus</taxon>
    </lineage>
</organism>
<proteinExistence type="predicted"/>
<protein>
    <submittedName>
        <fullName evidence="3">Uncharacterized protein</fullName>
    </submittedName>
</protein>
<keyword evidence="2" id="KW-1133">Transmembrane helix</keyword>
<keyword evidence="2" id="KW-0812">Transmembrane</keyword>
<name>A0A7N2R847_QUELO</name>
<evidence type="ECO:0000256" key="2">
    <source>
        <dbReference type="SAM" id="Phobius"/>
    </source>
</evidence>
<keyword evidence="2" id="KW-0472">Membrane</keyword>
<accession>A0A7N2R847</accession>
<dbReference type="PANTHER" id="PTHR34054:SF4">
    <property type="entry name" value="PROTEIN, PUTATIVE-RELATED"/>
    <property type="match status" value="1"/>
</dbReference>
<feature type="transmembrane region" description="Helical" evidence="2">
    <location>
        <begin position="6"/>
        <end position="29"/>
    </location>
</feature>
<dbReference type="AlphaFoldDB" id="A0A7N2R847"/>
<dbReference type="Proteomes" id="UP000594261">
    <property type="component" value="Chromosome 7"/>
</dbReference>
<dbReference type="OMA" id="DDVFKWQ"/>